<evidence type="ECO:0000256" key="1">
    <source>
        <dbReference type="SAM" id="MobiDB-lite"/>
    </source>
</evidence>
<dbReference type="AlphaFoldDB" id="A0A9D1WDJ9"/>
<gene>
    <name evidence="2" type="ORF">H9850_05835</name>
</gene>
<accession>A0A9D1WDJ9</accession>
<feature type="compositionally biased region" description="Polar residues" evidence="1">
    <location>
        <begin position="46"/>
        <end position="60"/>
    </location>
</feature>
<feature type="compositionally biased region" description="Polar residues" evidence="1">
    <location>
        <begin position="807"/>
        <end position="830"/>
    </location>
</feature>
<feature type="region of interest" description="Disordered" evidence="1">
    <location>
        <begin position="1027"/>
        <end position="1055"/>
    </location>
</feature>
<evidence type="ECO:0000313" key="3">
    <source>
        <dbReference type="Proteomes" id="UP000886829"/>
    </source>
</evidence>
<reference evidence="2" key="1">
    <citation type="journal article" date="2021" name="PeerJ">
        <title>Extensive microbial diversity within the chicken gut microbiome revealed by metagenomics and culture.</title>
        <authorList>
            <person name="Gilroy R."/>
            <person name="Ravi A."/>
            <person name="Getino M."/>
            <person name="Pursley I."/>
            <person name="Horton D.L."/>
            <person name="Alikhan N.F."/>
            <person name="Baker D."/>
            <person name="Gharbi K."/>
            <person name="Hall N."/>
            <person name="Watson M."/>
            <person name="Adriaenssens E.M."/>
            <person name="Foster-Nyarko E."/>
            <person name="Jarju S."/>
            <person name="Secka A."/>
            <person name="Antonio M."/>
            <person name="Oren A."/>
            <person name="Chaudhuri R.R."/>
            <person name="La Ragione R."/>
            <person name="Hildebrand F."/>
            <person name="Pallen M.J."/>
        </authorList>
    </citation>
    <scope>NUCLEOTIDE SEQUENCE</scope>
    <source>
        <strain evidence="2">USASDec5-558</strain>
    </source>
</reference>
<dbReference type="EMBL" id="DXEV01000112">
    <property type="protein sequence ID" value="HIX56974.1"/>
    <property type="molecule type" value="Genomic_DNA"/>
</dbReference>
<feature type="region of interest" description="Disordered" evidence="1">
    <location>
        <begin position="646"/>
        <end position="694"/>
    </location>
</feature>
<feature type="region of interest" description="Disordered" evidence="1">
    <location>
        <begin position="20"/>
        <end position="68"/>
    </location>
</feature>
<comment type="caution">
    <text evidence="2">The sequence shown here is derived from an EMBL/GenBank/DDBJ whole genome shotgun (WGS) entry which is preliminary data.</text>
</comment>
<name>A0A9D1WDJ9_9GAMM</name>
<protein>
    <submittedName>
        <fullName evidence="2">Uncharacterized protein</fullName>
    </submittedName>
</protein>
<reference evidence="2" key="2">
    <citation type="submission" date="2021-04" db="EMBL/GenBank/DDBJ databases">
        <authorList>
            <person name="Gilroy R."/>
        </authorList>
    </citation>
    <scope>NUCLEOTIDE SEQUENCE</scope>
    <source>
        <strain evidence="2">USASDec5-558</strain>
    </source>
</reference>
<organism evidence="2 3">
    <name type="scientific">Candidatus Anaerobiospirillum pullistercoris</name>
    <dbReference type="NCBI Taxonomy" id="2838452"/>
    <lineage>
        <taxon>Bacteria</taxon>
        <taxon>Pseudomonadati</taxon>
        <taxon>Pseudomonadota</taxon>
        <taxon>Gammaproteobacteria</taxon>
        <taxon>Aeromonadales</taxon>
        <taxon>Succinivibrionaceae</taxon>
        <taxon>Anaerobiospirillum</taxon>
    </lineage>
</organism>
<dbReference type="Proteomes" id="UP000886829">
    <property type="component" value="Unassembled WGS sequence"/>
</dbReference>
<proteinExistence type="predicted"/>
<evidence type="ECO:0000313" key="2">
    <source>
        <dbReference type="EMBL" id="HIX56974.1"/>
    </source>
</evidence>
<feature type="compositionally biased region" description="Polar residues" evidence="1">
    <location>
        <begin position="838"/>
        <end position="851"/>
    </location>
</feature>
<sequence length="1069" mass="116284">MSTKKPKRPLSSVLVALANGETVAPDTPTVQDSGSHSPFARMNPRAASTSSSLEANSTGSKGYGRSSAPSGVAYAAPLFSQYPSRHGRDHLTVPIKAQNVVFERPKVIKSLSSLDEDSANIHAPRKNQGPQIQVEPQANSAQILGARVTNVQPINSSRAAGAADRWGRQLQDDEAQETSADLSVLGGSTLDELLSPERILEKSHTYERSHVYEKAGRKSQDQTVVSSMEEVQTATASSSGPSFLGQSAKALLKAQSTPRDLRDKTVEATGVFAAESFGVPQVILGSSRDTKQKKKERPAIPPQERLLSGAAKLLMEYFTPFLQESDLVITDVRLQLERVPLVVVRPHGGLILGVLCEDSFDELVDNPRLLLSYGAQLQRYRQRLAESMSAYLHLHIYQGLTLFDSMTGFICLERLSSQQVRKLIQFCSAHRILKERRELIKLFTDQEERLRVMCPLDGMYQYCHNYLEHNFHRQVISNTEQGEVPTGASKAFAASKSSPFDNGDHTLEALNLAEAFSNFLQLQVDSGSGEGEEVDSKENQRETLRQLQDYLQDAHFVREGQQEASANSGEIWLGQCQSLRSLQARGSAPDLFARVPLYTEDNKTPTHRLDWDKIVRLSRYLNHSYQPSLKAVRVYVPNQELLSNPSIVTPRPNLQPVPDVGQRNRTPAARPLATQGVAQDPASMKRMDEPSLPQSQNLALPEVAPESVQTAAQVEQQRARRARAAHIQARKAMMGHSEPSGQGRGQRAHGVRAQGVTPQRGNHQAMHRAQVASAPLAHGAQYGGQMHGYNQPSQEVPLGANRPMSPMQPNQQAYQASQMSLPPNLEQSAPVQGRTAYSPAQSFQRQGQSRPYMQPDVGQSAVLNQGQQASRPQGQQGGNSAFAQSIAVPSANYVAQQARYREAAALGRNVGAPLINSDSYAANPALQEAVGDDYSMDFSLRPPLSGSTFTTESQFIGSTHAPATMTSVSVADVNFFTSGDGDQADDLSLDQPSSSGQMQWEGALPVAVATMNLGGGYDPMQMAQRLMSGASQGSVSNPVAQPAVAQPHEDDEESVDALVQAALEADPQH</sequence>
<feature type="region of interest" description="Disordered" evidence="1">
    <location>
        <begin position="732"/>
        <end position="856"/>
    </location>
</feature>
<feature type="compositionally biased region" description="Polar residues" evidence="1">
    <location>
        <begin position="1029"/>
        <end position="1039"/>
    </location>
</feature>